<dbReference type="Proteomes" id="UP001439008">
    <property type="component" value="Unassembled WGS sequence"/>
</dbReference>
<dbReference type="EMBL" id="JBDODL010005636">
    <property type="protein sequence ID" value="MES1923328.1"/>
    <property type="molecule type" value="Genomic_DNA"/>
</dbReference>
<feature type="region of interest" description="Disordered" evidence="1">
    <location>
        <begin position="81"/>
        <end position="126"/>
    </location>
</feature>
<feature type="compositionally biased region" description="Low complexity" evidence="1">
    <location>
        <begin position="104"/>
        <end position="116"/>
    </location>
</feature>
<gene>
    <name evidence="2" type="ORF">MHBO_004885</name>
</gene>
<evidence type="ECO:0000256" key="1">
    <source>
        <dbReference type="SAM" id="MobiDB-lite"/>
    </source>
</evidence>
<name>A0ABV2AUH4_9EUKA</name>
<keyword evidence="3" id="KW-1185">Reference proteome</keyword>
<reference evidence="2 3" key="1">
    <citation type="journal article" date="2024" name="BMC Biol.">
        <title>Comparative genomics of Ascetosporea gives new insight into the evolutionary basis for animal parasitism in Rhizaria.</title>
        <authorList>
            <person name="Hiltunen Thoren M."/>
            <person name="Onut-Brannstrom I."/>
            <person name="Alfjorden A."/>
            <person name="Peckova H."/>
            <person name="Swords F."/>
            <person name="Hooper C."/>
            <person name="Holzer A.S."/>
            <person name="Bass D."/>
            <person name="Burki F."/>
        </authorList>
    </citation>
    <scope>NUCLEOTIDE SEQUENCE [LARGE SCALE GENOMIC DNA]</scope>
    <source>
        <strain evidence="2">20-A016</strain>
    </source>
</reference>
<evidence type="ECO:0000313" key="2">
    <source>
        <dbReference type="EMBL" id="MES1923328.1"/>
    </source>
</evidence>
<organism evidence="2 3">
    <name type="scientific">Bonamia ostreae</name>
    <dbReference type="NCBI Taxonomy" id="126728"/>
    <lineage>
        <taxon>Eukaryota</taxon>
        <taxon>Sar</taxon>
        <taxon>Rhizaria</taxon>
        <taxon>Endomyxa</taxon>
        <taxon>Ascetosporea</taxon>
        <taxon>Haplosporida</taxon>
        <taxon>Bonamia</taxon>
    </lineage>
</organism>
<comment type="caution">
    <text evidence="2">The sequence shown here is derived from an EMBL/GenBank/DDBJ whole genome shotgun (WGS) entry which is preliminary data.</text>
</comment>
<evidence type="ECO:0000313" key="3">
    <source>
        <dbReference type="Proteomes" id="UP001439008"/>
    </source>
</evidence>
<accession>A0ABV2AUH4</accession>
<protein>
    <submittedName>
        <fullName evidence="2">Uncharacterized protein</fullName>
    </submittedName>
</protein>
<sequence>MAKEIIGEKESKSVRNPTLFSDAKGAAFDLDIKFEKRIANLAKTKSHYSDETGSDISIEAAIELPRLASFSLGDNMNSNGRRTFGRSKFGTNFRNRNNGGGYRNGNYKRNSYNGKNRFGGNKRLRR</sequence>
<proteinExistence type="predicted"/>